<dbReference type="InParanoid" id="A0A152A8F0"/>
<keyword evidence="4" id="KW-1185">Reference proteome</keyword>
<dbReference type="GO" id="GO:0003729">
    <property type="term" value="F:mRNA binding"/>
    <property type="evidence" value="ECO:0007669"/>
    <property type="project" value="InterPro"/>
</dbReference>
<evidence type="ECO:0000256" key="1">
    <source>
        <dbReference type="SAM" id="MobiDB-lite"/>
    </source>
</evidence>
<evidence type="ECO:0000313" key="3">
    <source>
        <dbReference type="EMBL" id="KYR02391.1"/>
    </source>
</evidence>
<dbReference type="CDD" id="cd16982">
    <property type="entry name" value="CID_Pcf11"/>
    <property type="match status" value="1"/>
</dbReference>
<dbReference type="PANTHER" id="PTHR15921">
    <property type="entry name" value="PRE-MRNA CLEAVAGE COMPLEX II"/>
    <property type="match status" value="1"/>
</dbReference>
<dbReference type="PANTHER" id="PTHR15921:SF3">
    <property type="entry name" value="PRE-MRNA CLEAVAGE COMPLEX 2 PROTEIN PCF11"/>
    <property type="match status" value="1"/>
</dbReference>
<feature type="domain" description="CID" evidence="2">
    <location>
        <begin position="33"/>
        <end position="168"/>
    </location>
</feature>
<dbReference type="EMBL" id="LODT01000004">
    <property type="protein sequence ID" value="KYR02391.1"/>
    <property type="molecule type" value="Genomic_DNA"/>
</dbReference>
<dbReference type="FunCoup" id="A0A152A8F0">
    <property type="interactions" value="169"/>
</dbReference>
<dbReference type="GO" id="GO:0005737">
    <property type="term" value="C:cytoplasm"/>
    <property type="evidence" value="ECO:0007669"/>
    <property type="project" value="TreeGrafter"/>
</dbReference>
<feature type="compositionally biased region" description="Low complexity" evidence="1">
    <location>
        <begin position="432"/>
        <end position="445"/>
    </location>
</feature>
<dbReference type="STRING" id="361077.A0A152A8F0"/>
<dbReference type="GO" id="GO:0005849">
    <property type="term" value="C:mRNA cleavage factor complex"/>
    <property type="evidence" value="ECO:0007669"/>
    <property type="project" value="TreeGrafter"/>
</dbReference>
<dbReference type="Proteomes" id="UP000076078">
    <property type="component" value="Unassembled WGS sequence"/>
</dbReference>
<accession>A0A152A8F0</accession>
<dbReference type="GO" id="GO:0000993">
    <property type="term" value="F:RNA polymerase II complex binding"/>
    <property type="evidence" value="ECO:0007669"/>
    <property type="project" value="InterPro"/>
</dbReference>
<dbReference type="SUPFAM" id="SSF48464">
    <property type="entry name" value="ENTH/VHS domain"/>
    <property type="match status" value="1"/>
</dbReference>
<dbReference type="InterPro" id="IPR057242">
    <property type="entry name" value="PCFS4-like"/>
</dbReference>
<dbReference type="GO" id="GO:0006369">
    <property type="term" value="P:termination of RNA polymerase II transcription"/>
    <property type="evidence" value="ECO:0007669"/>
    <property type="project" value="InterPro"/>
</dbReference>
<dbReference type="OMA" id="PMMNNIN"/>
<feature type="region of interest" description="Disordered" evidence="1">
    <location>
        <begin position="650"/>
        <end position="703"/>
    </location>
</feature>
<dbReference type="InterPro" id="IPR006569">
    <property type="entry name" value="CID_dom"/>
</dbReference>
<feature type="region of interest" description="Disordered" evidence="1">
    <location>
        <begin position="422"/>
        <end position="501"/>
    </location>
</feature>
<dbReference type="InterPro" id="IPR045154">
    <property type="entry name" value="PCF11-like"/>
</dbReference>
<organism evidence="3 4">
    <name type="scientific">Tieghemostelium lacteum</name>
    <name type="common">Slime mold</name>
    <name type="synonym">Dictyostelium lacteum</name>
    <dbReference type="NCBI Taxonomy" id="361077"/>
    <lineage>
        <taxon>Eukaryota</taxon>
        <taxon>Amoebozoa</taxon>
        <taxon>Evosea</taxon>
        <taxon>Eumycetozoa</taxon>
        <taxon>Dictyostelia</taxon>
        <taxon>Dictyosteliales</taxon>
        <taxon>Raperosteliaceae</taxon>
        <taxon>Tieghemostelium</taxon>
    </lineage>
</organism>
<dbReference type="InterPro" id="IPR008942">
    <property type="entry name" value="ENTH_VHS"/>
</dbReference>
<evidence type="ECO:0000259" key="2">
    <source>
        <dbReference type="PROSITE" id="PS51391"/>
    </source>
</evidence>
<comment type="caution">
    <text evidence="3">The sequence shown here is derived from an EMBL/GenBank/DDBJ whole genome shotgun (WGS) entry which is preliminary data.</text>
</comment>
<dbReference type="InterPro" id="IPR013087">
    <property type="entry name" value="Znf_C2H2_type"/>
</dbReference>
<feature type="compositionally biased region" description="Low complexity" evidence="1">
    <location>
        <begin position="178"/>
        <end position="191"/>
    </location>
</feature>
<gene>
    <name evidence="3" type="ORF">DLAC_01230</name>
</gene>
<protein>
    <submittedName>
        <fullName evidence="3">ENTH domain-containing protein</fullName>
    </submittedName>
</protein>
<evidence type="ECO:0000313" key="4">
    <source>
        <dbReference type="Proteomes" id="UP000076078"/>
    </source>
</evidence>
<dbReference type="OrthoDB" id="2129491at2759"/>
<dbReference type="InterPro" id="IPR047415">
    <property type="entry name" value="Pcf11_CID"/>
</dbReference>
<reference evidence="3 4" key="1">
    <citation type="submission" date="2015-12" db="EMBL/GenBank/DDBJ databases">
        <title>Dictyostelia acquired genes for synthesis and detection of signals that induce cell-type specialization by lateral gene transfer from prokaryotes.</title>
        <authorList>
            <person name="Gloeckner G."/>
            <person name="Schaap P."/>
        </authorList>
    </citation>
    <scope>NUCLEOTIDE SEQUENCE [LARGE SCALE GENOMIC DNA]</scope>
    <source>
        <strain evidence="3 4">TK</strain>
    </source>
</reference>
<dbReference type="AlphaFoldDB" id="A0A152A8F0"/>
<proteinExistence type="predicted"/>
<dbReference type="SMART" id="SM00582">
    <property type="entry name" value="RPR"/>
    <property type="match status" value="1"/>
</dbReference>
<feature type="compositionally biased region" description="Gly residues" evidence="1">
    <location>
        <begin position="422"/>
        <end position="431"/>
    </location>
</feature>
<dbReference type="Pfam" id="PF04818">
    <property type="entry name" value="CID"/>
    <property type="match status" value="1"/>
</dbReference>
<dbReference type="Gene3D" id="1.25.40.90">
    <property type="match status" value="1"/>
</dbReference>
<feature type="compositionally biased region" description="Polar residues" evidence="1">
    <location>
        <begin position="446"/>
        <end position="459"/>
    </location>
</feature>
<name>A0A152A8F0_TIELA</name>
<dbReference type="PROSITE" id="PS00028">
    <property type="entry name" value="ZINC_FINGER_C2H2_1"/>
    <property type="match status" value="1"/>
</dbReference>
<dbReference type="Pfam" id="PF23228">
    <property type="entry name" value="zf_PCFS4"/>
    <property type="match status" value="1"/>
</dbReference>
<sequence length="703" mass="80790">MEQVATKQPMGIGMPNMNNNNFNFQQTNIDEKHIGVIVSEFSSILNSLTYNDANIIKTLTQYASIHIKAASEIVSIVEQKINDTVNPKQKLPIIYLLDSIIKNVKRDYIDLFSKNIVKTFVNSFQSVDDITKASLLGLYKIWKERNMVSQNLLDEILKSLDNEFKRVSHIQRPTSSTQQQQQQQIQQQQQQNRMNMNMGMNMNMNPMQNGQQMFMNNKMFNNNPNPMMMNNMNMNMNPMPMMNNINYSMDPRFKGNVQPNMNNNQNQMMMNNNFNSMGMNMNFNNKSGMMNNNMNPMNNMMVPGNTMPMMNNNNNTNNGQPMNMNMNFNNMGMMNNNMNNMNMNMNMMFKQQDQNILMSMVEKMMSFSSNNKDILNNQEIKLFIDESKMAMYNQPYNPQQFQLLKQRFLMLSSKYMLDGSNTFGGGSGGGNSPSSTSSSTTTNQGDSPQQTLQSSSALSIKSGESPKNDSPTTSSSADQGKPLSSEYGATESSGTSVDNKKDYDPYEQLYINYPMHCNSCALRFKDSAKMDTHMDWHWKLNKLQKKRSKQSMSRSYFLDPEHWIDYKPDYTVNISEQPSIPFFNDNSSKVKKEESSKPLPNLIADDSQPSCFICREKFDRFWDEESEEWMYKAVDIDNKTNKIIHVKCQKENSSSPTSSSAATFKSNPQASLKKERSQEQLLDLENEEQSFRKKIKTEDGTSN</sequence>
<feature type="compositionally biased region" description="Polar residues" evidence="1">
    <location>
        <begin position="468"/>
        <end position="478"/>
    </location>
</feature>
<dbReference type="GO" id="GO:0031124">
    <property type="term" value="P:mRNA 3'-end processing"/>
    <property type="evidence" value="ECO:0007669"/>
    <property type="project" value="InterPro"/>
</dbReference>
<feature type="compositionally biased region" description="Low complexity" evidence="1">
    <location>
        <begin position="653"/>
        <end position="663"/>
    </location>
</feature>
<feature type="region of interest" description="Disordered" evidence="1">
    <location>
        <begin position="169"/>
        <end position="191"/>
    </location>
</feature>
<dbReference type="PROSITE" id="PS51391">
    <property type="entry name" value="CID"/>
    <property type="match status" value="1"/>
</dbReference>